<dbReference type="RefSeq" id="WP_150033056.1">
    <property type="nucleotide sequence ID" value="NZ_VWSH01000003.1"/>
</dbReference>
<organism evidence="7 8">
    <name type="scientific">Taibaiella lutea</name>
    <dbReference type="NCBI Taxonomy" id="2608001"/>
    <lineage>
        <taxon>Bacteria</taxon>
        <taxon>Pseudomonadati</taxon>
        <taxon>Bacteroidota</taxon>
        <taxon>Chitinophagia</taxon>
        <taxon>Chitinophagales</taxon>
        <taxon>Chitinophagaceae</taxon>
        <taxon>Taibaiella</taxon>
    </lineage>
</organism>
<comment type="caution">
    <text evidence="7">The sequence shown here is derived from an EMBL/GenBank/DDBJ whole genome shotgun (WGS) entry which is preliminary data.</text>
</comment>
<dbReference type="AlphaFoldDB" id="A0A5M6CJM1"/>
<sequence length="323" mass="36434">MNKTTKKILLNYILSPLLMVLLLWLIYRQVTQKDDFATQWEGFKQHFSEGNKWLLILVLLMAPVNWMLEAAKWYKLLLKIQPVRYFKALASILTGIAFSMVTPNKIGDFAGRILYVDDKNKLRAAIATLISNLSQTIVTYSFGIAGLIYFNIAYPGTWQKLTLIAALLSAAVLLFVYLRIDLIADWADGKKWLRKVIVSIRILKRYSRTDLLQLLGISFCRFCVYNVQFLILANVFGAGIPWLEGILVSGLMFWMITVIPSVFFADLGVRGYVANLLFTSTNIAASGLAILAGSYMIWLLNLVLPAIVGSILMLTIRFGKSKV</sequence>
<keyword evidence="8" id="KW-1185">Reference proteome</keyword>
<keyword evidence="2" id="KW-1003">Cell membrane</keyword>
<evidence type="ECO:0000256" key="6">
    <source>
        <dbReference type="SAM" id="Phobius"/>
    </source>
</evidence>
<feature type="transmembrane region" description="Helical" evidence="6">
    <location>
        <begin position="246"/>
        <end position="265"/>
    </location>
</feature>
<accession>A0A5M6CJM1</accession>
<evidence type="ECO:0000256" key="2">
    <source>
        <dbReference type="ARBA" id="ARBA00022475"/>
    </source>
</evidence>
<comment type="subcellular location">
    <subcellularLocation>
        <location evidence="1">Cell membrane</location>
        <topology evidence="1">Multi-pass membrane protein</topology>
    </subcellularLocation>
</comment>
<evidence type="ECO:0000256" key="5">
    <source>
        <dbReference type="ARBA" id="ARBA00023136"/>
    </source>
</evidence>
<proteinExistence type="predicted"/>
<evidence type="ECO:0008006" key="9">
    <source>
        <dbReference type="Google" id="ProtNLM"/>
    </source>
</evidence>
<keyword evidence="5 6" id="KW-0472">Membrane</keyword>
<feature type="transmembrane region" description="Helical" evidence="6">
    <location>
        <begin position="122"/>
        <end position="149"/>
    </location>
</feature>
<evidence type="ECO:0000256" key="3">
    <source>
        <dbReference type="ARBA" id="ARBA00022692"/>
    </source>
</evidence>
<dbReference type="Pfam" id="PF03706">
    <property type="entry name" value="LPG_synthase_TM"/>
    <property type="match status" value="1"/>
</dbReference>
<feature type="transmembrane region" description="Helical" evidence="6">
    <location>
        <begin position="9"/>
        <end position="27"/>
    </location>
</feature>
<dbReference type="Proteomes" id="UP000323632">
    <property type="component" value="Unassembled WGS sequence"/>
</dbReference>
<dbReference type="EMBL" id="VWSH01000003">
    <property type="protein sequence ID" value="KAA5533309.1"/>
    <property type="molecule type" value="Genomic_DNA"/>
</dbReference>
<dbReference type="InterPro" id="IPR022791">
    <property type="entry name" value="L-PG_synthase/AglD"/>
</dbReference>
<feature type="transmembrane region" description="Helical" evidence="6">
    <location>
        <begin position="53"/>
        <end position="71"/>
    </location>
</feature>
<evidence type="ECO:0000256" key="1">
    <source>
        <dbReference type="ARBA" id="ARBA00004651"/>
    </source>
</evidence>
<evidence type="ECO:0000313" key="8">
    <source>
        <dbReference type="Proteomes" id="UP000323632"/>
    </source>
</evidence>
<feature type="transmembrane region" description="Helical" evidence="6">
    <location>
        <begin position="219"/>
        <end position="240"/>
    </location>
</feature>
<feature type="transmembrane region" description="Helical" evidence="6">
    <location>
        <begin position="272"/>
        <end position="291"/>
    </location>
</feature>
<reference evidence="7 8" key="1">
    <citation type="submission" date="2019-09" db="EMBL/GenBank/DDBJ databases">
        <title>Genome sequence and assembly of Taibaiella sp.</title>
        <authorList>
            <person name="Chhetri G."/>
        </authorList>
    </citation>
    <scope>NUCLEOTIDE SEQUENCE [LARGE SCALE GENOMIC DNA]</scope>
    <source>
        <strain evidence="7 8">KVB11</strain>
    </source>
</reference>
<feature type="transmembrane region" description="Helical" evidence="6">
    <location>
        <begin position="297"/>
        <end position="316"/>
    </location>
</feature>
<gene>
    <name evidence="7" type="ORF">F0919_12230</name>
</gene>
<evidence type="ECO:0000256" key="4">
    <source>
        <dbReference type="ARBA" id="ARBA00022989"/>
    </source>
</evidence>
<dbReference type="GO" id="GO:0005886">
    <property type="term" value="C:plasma membrane"/>
    <property type="evidence" value="ECO:0007669"/>
    <property type="project" value="UniProtKB-SubCell"/>
</dbReference>
<keyword evidence="3 6" id="KW-0812">Transmembrane</keyword>
<name>A0A5M6CJM1_9BACT</name>
<evidence type="ECO:0000313" key="7">
    <source>
        <dbReference type="EMBL" id="KAA5533309.1"/>
    </source>
</evidence>
<protein>
    <recommendedName>
        <fullName evidence="9">Flippase-like domain-containing protein</fullName>
    </recommendedName>
</protein>
<keyword evidence="4 6" id="KW-1133">Transmembrane helix</keyword>
<feature type="transmembrane region" description="Helical" evidence="6">
    <location>
        <begin position="161"/>
        <end position="180"/>
    </location>
</feature>